<accession>A0AAP0IGX1</accession>
<dbReference type="PANTHER" id="PTHR11439:SF465">
    <property type="entry name" value="REVERSE TRANSCRIPTASE TY1_COPIA-TYPE DOMAIN-CONTAINING PROTEIN"/>
    <property type="match status" value="1"/>
</dbReference>
<sequence>MKPPDGYKLASSNQVCKLQRSLYGLKQASRQWNHELTSKLQSFGFIQSAHNPCLFTYHTTGKFLVLLVYVDDVLLTGTSLELINQVKTFLHTLFTIKDLGQARYFLGLELVRSTSGLYVHQRKYVLDLLTIFGLTMAKPAATPLPRDCKFNDVDSPLFIEVDRYRRLIGRLLYLGFTRPDITYATQQLSQFVQAPTEQHWTGALHVLRYLKGTPSQGLFFPVQMDLSVVGYCDSDWAACPISRKSLTGYCVFMGSSLISWKTKKQATVSKSSAEAEYRSLSSTVCELLWISYILKDLAIPTSLPIPLWCDNQAAIHLSANPVFHERTKHLEIDCHLVRHQFKYGFVLPKYISTRL</sequence>
<dbReference type="SUPFAM" id="SSF56672">
    <property type="entry name" value="DNA/RNA polymerases"/>
    <property type="match status" value="1"/>
</dbReference>
<dbReference type="InterPro" id="IPR043502">
    <property type="entry name" value="DNA/RNA_pol_sf"/>
</dbReference>
<evidence type="ECO:0000313" key="3">
    <source>
        <dbReference type="Proteomes" id="UP001420932"/>
    </source>
</evidence>
<dbReference type="EMBL" id="JBBNAF010000009">
    <property type="protein sequence ID" value="KAK9114556.1"/>
    <property type="molecule type" value="Genomic_DNA"/>
</dbReference>
<dbReference type="Pfam" id="PF07727">
    <property type="entry name" value="RVT_2"/>
    <property type="match status" value="1"/>
</dbReference>
<organism evidence="2 3">
    <name type="scientific">Stephania yunnanensis</name>
    <dbReference type="NCBI Taxonomy" id="152371"/>
    <lineage>
        <taxon>Eukaryota</taxon>
        <taxon>Viridiplantae</taxon>
        <taxon>Streptophyta</taxon>
        <taxon>Embryophyta</taxon>
        <taxon>Tracheophyta</taxon>
        <taxon>Spermatophyta</taxon>
        <taxon>Magnoliopsida</taxon>
        <taxon>Ranunculales</taxon>
        <taxon>Menispermaceae</taxon>
        <taxon>Menispermoideae</taxon>
        <taxon>Cissampelideae</taxon>
        <taxon>Stephania</taxon>
    </lineage>
</organism>
<gene>
    <name evidence="2" type="ORF">Syun_021353</name>
</gene>
<dbReference type="PANTHER" id="PTHR11439">
    <property type="entry name" value="GAG-POL-RELATED RETROTRANSPOSON"/>
    <property type="match status" value="1"/>
</dbReference>
<proteinExistence type="predicted"/>
<reference evidence="2 3" key="1">
    <citation type="submission" date="2024-01" db="EMBL/GenBank/DDBJ databases">
        <title>Genome assemblies of Stephania.</title>
        <authorList>
            <person name="Yang L."/>
        </authorList>
    </citation>
    <scope>NUCLEOTIDE SEQUENCE [LARGE SCALE GENOMIC DNA]</scope>
    <source>
        <strain evidence="2">YNDBR</strain>
        <tissue evidence="2">Leaf</tissue>
    </source>
</reference>
<keyword evidence="3" id="KW-1185">Reference proteome</keyword>
<dbReference type="AlphaFoldDB" id="A0AAP0IGX1"/>
<evidence type="ECO:0000313" key="2">
    <source>
        <dbReference type="EMBL" id="KAK9114556.1"/>
    </source>
</evidence>
<dbReference type="CDD" id="cd09272">
    <property type="entry name" value="RNase_HI_RT_Ty1"/>
    <property type="match status" value="1"/>
</dbReference>
<dbReference type="InterPro" id="IPR013103">
    <property type="entry name" value="RVT_2"/>
</dbReference>
<name>A0AAP0IGX1_9MAGN</name>
<evidence type="ECO:0000259" key="1">
    <source>
        <dbReference type="Pfam" id="PF07727"/>
    </source>
</evidence>
<dbReference type="Proteomes" id="UP001420932">
    <property type="component" value="Unassembled WGS sequence"/>
</dbReference>
<protein>
    <recommendedName>
        <fullName evidence="1">Reverse transcriptase Ty1/copia-type domain-containing protein</fullName>
    </recommendedName>
</protein>
<comment type="caution">
    <text evidence="2">The sequence shown here is derived from an EMBL/GenBank/DDBJ whole genome shotgun (WGS) entry which is preliminary data.</text>
</comment>
<feature type="domain" description="Reverse transcriptase Ty1/copia-type" evidence="1">
    <location>
        <begin position="1"/>
        <end position="144"/>
    </location>
</feature>